<evidence type="ECO:0000313" key="2">
    <source>
        <dbReference type="EMBL" id="KAG6663533.1"/>
    </source>
</evidence>
<dbReference type="InterPro" id="IPR012476">
    <property type="entry name" value="GLE1"/>
</dbReference>
<evidence type="ECO:0000256" key="1">
    <source>
        <dbReference type="SAM" id="MobiDB-lite"/>
    </source>
</evidence>
<evidence type="ECO:0000313" key="3">
    <source>
        <dbReference type="Proteomes" id="UP000811609"/>
    </source>
</evidence>
<reference evidence="2" key="1">
    <citation type="submission" date="2020-12" db="EMBL/GenBank/DDBJ databases">
        <title>WGS assembly of Carya illinoinensis cv. Pawnee.</title>
        <authorList>
            <person name="Platts A."/>
            <person name="Shu S."/>
            <person name="Wright S."/>
            <person name="Barry K."/>
            <person name="Edger P."/>
            <person name="Pires J.C."/>
            <person name="Schmutz J."/>
        </authorList>
    </citation>
    <scope>NUCLEOTIDE SEQUENCE</scope>
    <source>
        <tissue evidence="2">Leaf</tissue>
    </source>
</reference>
<dbReference type="PANTHER" id="PTHR12960">
    <property type="entry name" value="GLE-1-RELATED"/>
    <property type="match status" value="1"/>
</dbReference>
<comment type="caution">
    <text evidence="2">The sequence shown here is derived from an EMBL/GenBank/DDBJ whole genome shotgun (WGS) entry which is preliminary data.</text>
</comment>
<organism evidence="2 3">
    <name type="scientific">Carya illinoinensis</name>
    <name type="common">Pecan</name>
    <dbReference type="NCBI Taxonomy" id="32201"/>
    <lineage>
        <taxon>Eukaryota</taxon>
        <taxon>Viridiplantae</taxon>
        <taxon>Streptophyta</taxon>
        <taxon>Embryophyta</taxon>
        <taxon>Tracheophyta</taxon>
        <taxon>Spermatophyta</taxon>
        <taxon>Magnoliopsida</taxon>
        <taxon>eudicotyledons</taxon>
        <taxon>Gunneridae</taxon>
        <taxon>Pentapetalae</taxon>
        <taxon>rosids</taxon>
        <taxon>fabids</taxon>
        <taxon>Fagales</taxon>
        <taxon>Juglandaceae</taxon>
        <taxon>Carya</taxon>
    </lineage>
</organism>
<dbReference type="Pfam" id="PF07817">
    <property type="entry name" value="GLE1"/>
    <property type="match status" value="1"/>
</dbReference>
<dbReference type="GO" id="GO:0031369">
    <property type="term" value="F:translation initiation factor binding"/>
    <property type="evidence" value="ECO:0007669"/>
    <property type="project" value="TreeGrafter"/>
</dbReference>
<feature type="region of interest" description="Disordered" evidence="1">
    <location>
        <begin position="287"/>
        <end position="311"/>
    </location>
</feature>
<proteinExistence type="predicted"/>
<dbReference type="PANTHER" id="PTHR12960:SF0">
    <property type="entry name" value="MRNA EXPORT FACTOR GLE1"/>
    <property type="match status" value="1"/>
</dbReference>
<dbReference type="AlphaFoldDB" id="A0A8T1RAX6"/>
<gene>
    <name evidence="2" type="ORF">CIPAW_02G032100</name>
</gene>
<name>A0A8T1RAX6_CARIL</name>
<dbReference type="GO" id="GO:0016973">
    <property type="term" value="P:poly(A)+ mRNA export from nucleus"/>
    <property type="evidence" value="ECO:0007669"/>
    <property type="project" value="InterPro"/>
</dbReference>
<keyword evidence="3" id="KW-1185">Reference proteome</keyword>
<dbReference type="GO" id="GO:0044614">
    <property type="term" value="C:nuclear pore cytoplasmic filaments"/>
    <property type="evidence" value="ECO:0007669"/>
    <property type="project" value="TreeGrafter"/>
</dbReference>
<dbReference type="EMBL" id="CM031810">
    <property type="protein sequence ID" value="KAG6663533.1"/>
    <property type="molecule type" value="Genomic_DNA"/>
</dbReference>
<dbReference type="Proteomes" id="UP000811609">
    <property type="component" value="Chromosome 2"/>
</dbReference>
<sequence>MKLELRCPQSVDGVALDPEPDWNFDALLAELNSLEMKLNTSGKVHARFTKSRLRPFVMHVFEDEVKDSESDGEDNGRLVPAKRFNCDKHYLSDDSDDELALEFQSYLMDEVGLVESALCEQTYEHQVDTKEKIRSKISALEADLMGETEKSASALTRVEKYREARWEIDRKLDTQYQRKIAEALDNHLTAVQRDHELRSQIEERKIRSYAAYEEAKRKEKALQEEKIHQEKARAESEARLRAEEAKRVALDERREAKEAAEREANETAAKVAAGVAQEAAAGCQLDANSGMSNESKGFPSDESKNPQSEGNVLRAAESALLLEQERLQKLKQIEESNQALRLTHNKDFSSYERHIARLLRQISGTKEIVREKSSEIVKIFNDPLCPQSISIAAFAKKVVSRCESPDNDAFACGYVIVLVISQVPHAMDLLLAEFHRACTYTVPKRIIYSKMAGFALFRKYKSQFMKVLSIISDNFLEALKAREELGLRATIVEIQAYMEDKTFLKEPEGRALQGSLLSSVMVPEPDYHNSYSRPQPNKYFY</sequence>
<accession>A0A8T1RAX6</accession>
<evidence type="ECO:0008006" key="4">
    <source>
        <dbReference type="Google" id="ProtNLM"/>
    </source>
</evidence>
<protein>
    <recommendedName>
        <fullName evidence="4">Protein GLE1</fullName>
    </recommendedName>
</protein>
<dbReference type="EMBL" id="CM031810">
    <property type="protein sequence ID" value="KAG6663535.1"/>
    <property type="molecule type" value="Genomic_DNA"/>
</dbReference>
<dbReference type="GO" id="GO:0000822">
    <property type="term" value="F:inositol hexakisphosphate binding"/>
    <property type="evidence" value="ECO:0007669"/>
    <property type="project" value="TreeGrafter"/>
</dbReference>
<dbReference type="GO" id="GO:0005543">
    <property type="term" value="F:phospholipid binding"/>
    <property type="evidence" value="ECO:0007669"/>
    <property type="project" value="TreeGrafter"/>
</dbReference>
<dbReference type="GO" id="GO:0005737">
    <property type="term" value="C:cytoplasm"/>
    <property type="evidence" value="ECO:0007669"/>
    <property type="project" value="TreeGrafter"/>
</dbReference>
<feature type="region of interest" description="Disordered" evidence="1">
    <location>
        <begin position="221"/>
        <end position="240"/>
    </location>
</feature>